<dbReference type="Gene3D" id="3.20.20.450">
    <property type="entry name" value="EAL domain"/>
    <property type="match status" value="1"/>
</dbReference>
<dbReference type="EMBL" id="PNYA01000043">
    <property type="protein sequence ID" value="PMS14584.1"/>
    <property type="molecule type" value="Genomic_DNA"/>
</dbReference>
<dbReference type="GO" id="GO:0071111">
    <property type="term" value="F:cyclic-guanylate-specific phosphodiesterase activity"/>
    <property type="evidence" value="ECO:0007669"/>
    <property type="project" value="InterPro"/>
</dbReference>
<gene>
    <name evidence="3" type="ORF">C0Z18_31130</name>
</gene>
<dbReference type="GO" id="GO:0019825">
    <property type="term" value="F:oxygen binding"/>
    <property type="evidence" value="ECO:0007669"/>
    <property type="project" value="InterPro"/>
</dbReference>
<dbReference type="Gene3D" id="3.30.450.40">
    <property type="match status" value="1"/>
</dbReference>
<dbReference type="Proteomes" id="UP000235616">
    <property type="component" value="Unassembled WGS sequence"/>
</dbReference>
<keyword evidence="4" id="KW-1185">Reference proteome</keyword>
<dbReference type="InterPro" id="IPR012292">
    <property type="entry name" value="Globin/Proto"/>
</dbReference>
<feature type="region of interest" description="Disordered" evidence="1">
    <location>
        <begin position="1"/>
        <end position="75"/>
    </location>
</feature>
<feature type="compositionally biased region" description="Basic and acidic residues" evidence="1">
    <location>
        <begin position="11"/>
        <end position="21"/>
    </location>
</feature>
<feature type="domain" description="EAL" evidence="2">
    <location>
        <begin position="399"/>
        <end position="651"/>
    </location>
</feature>
<evidence type="ECO:0000313" key="3">
    <source>
        <dbReference type="EMBL" id="PMS14584.1"/>
    </source>
</evidence>
<dbReference type="SUPFAM" id="SSF141868">
    <property type="entry name" value="EAL domain-like"/>
    <property type="match status" value="1"/>
</dbReference>
<evidence type="ECO:0000259" key="2">
    <source>
        <dbReference type="PROSITE" id="PS50883"/>
    </source>
</evidence>
<dbReference type="AlphaFoldDB" id="A0A2N7VBX3"/>
<dbReference type="InterPro" id="IPR035919">
    <property type="entry name" value="EAL_sf"/>
</dbReference>
<dbReference type="InterPro" id="IPR003018">
    <property type="entry name" value="GAF"/>
</dbReference>
<reference evidence="3 4" key="1">
    <citation type="submission" date="2018-01" db="EMBL/GenBank/DDBJ databases">
        <title>Whole genome analyses suggest that Burkholderia sensu lato contains two further novel genera in the rhizoxinica-symbiotica group Mycetohabitans gen. nov., and Trinickia gen. nov.: implications for the evolution of diazotrophy and nodulation in the Burkholderiaceae.</title>
        <authorList>
            <person name="Estrada-de los Santos P."/>
            <person name="Palmer M."/>
            <person name="Chavez-Ramirez B."/>
            <person name="Beukes C."/>
            <person name="Steenkamp E.T."/>
            <person name="Hirsch A.M."/>
            <person name="Manyaka P."/>
            <person name="Maluk M."/>
            <person name="Lafos M."/>
            <person name="Crook M."/>
            <person name="Gross E."/>
            <person name="Simon M.F."/>
            <person name="Bueno dos Reis Junior F."/>
            <person name="Poole P.S."/>
            <person name="Venter S.N."/>
            <person name="James E.K."/>
        </authorList>
    </citation>
    <scope>NUCLEOTIDE SEQUENCE [LARGE SCALE GENOMIC DNA]</scope>
    <source>
        <strain evidence="3 4">GIMN1.004</strain>
    </source>
</reference>
<dbReference type="SMART" id="SM00052">
    <property type="entry name" value="EAL"/>
    <property type="match status" value="1"/>
</dbReference>
<dbReference type="GO" id="GO:0020037">
    <property type="term" value="F:heme binding"/>
    <property type="evidence" value="ECO:0007669"/>
    <property type="project" value="InterPro"/>
</dbReference>
<dbReference type="InterPro" id="IPR029016">
    <property type="entry name" value="GAF-like_dom_sf"/>
</dbReference>
<dbReference type="Pfam" id="PF13185">
    <property type="entry name" value="GAF_2"/>
    <property type="match status" value="1"/>
</dbReference>
<dbReference type="CDD" id="cd01948">
    <property type="entry name" value="EAL"/>
    <property type="match status" value="1"/>
</dbReference>
<evidence type="ECO:0000256" key="1">
    <source>
        <dbReference type="SAM" id="MobiDB-lite"/>
    </source>
</evidence>
<proteinExistence type="predicted"/>
<dbReference type="PANTHER" id="PTHR33121">
    <property type="entry name" value="CYCLIC DI-GMP PHOSPHODIESTERASE PDEF"/>
    <property type="match status" value="1"/>
</dbReference>
<dbReference type="InterPro" id="IPR001633">
    <property type="entry name" value="EAL_dom"/>
</dbReference>
<comment type="caution">
    <text evidence="3">The sequence shown here is derived from an EMBL/GenBank/DDBJ whole genome shotgun (WGS) entry which is preliminary data.</text>
</comment>
<dbReference type="Gene3D" id="1.10.490.10">
    <property type="entry name" value="Globins"/>
    <property type="match status" value="1"/>
</dbReference>
<dbReference type="InterPro" id="IPR050706">
    <property type="entry name" value="Cyclic-di-GMP_PDE-like"/>
</dbReference>
<dbReference type="SMART" id="SM00065">
    <property type="entry name" value="GAF"/>
    <property type="match status" value="1"/>
</dbReference>
<protein>
    <submittedName>
        <fullName evidence="3">Diguanylate phosphodiesterase</fullName>
    </submittedName>
</protein>
<dbReference type="SUPFAM" id="SSF55781">
    <property type="entry name" value="GAF domain-like"/>
    <property type="match status" value="1"/>
</dbReference>
<sequence length="761" mass="84579">MRFVTLPNMRDPADTHRDLSERHRRSVSIRLKTDGPGKQISVGDAMNERQEPEGLESLEPPERQAQSSSIGHSHPYGPGARTLLLAIEDVLQRAIPEAIDLFYLRLNSLEVPKQLLGTLSGDEHSHLRMAQRDNLKLISDPALTEEAHRASALKIGRIHAIVGLDRQHLARSRGILLGALSDCVDIAAFGESLSILSRRLNRDLAWQLEAYEALQEARQQAVLDVTALAWSANSYTDLIAQIVRILGSLDEVTACGIGRPDHHGILRFEAVSDERMQRYLEAMEESDCCISIHIDKRTGQGPAGTAWRSGKPERVLNFQTDPAVAAWREIARTAGFRSSVAIPIRAPGHLPLAILSLYSALPGGFGGRSQRIFVDLLQTLLGFALARLQTIEGEGHTVPFGVRQRWVTLLRSDALQMHYQPIVDLASGEVKKVEVLARLYDGDQMLTPGDFLSVLSIEDYFALYVRALVRALEQRNVWLEAGFDLGISINLPPMALHDNRYLQATQEAMSTFRCPSGRLILEVLETERVPQSLESRDEFGKFKAIGVLLAEDDLGSGHSSLARLHQFPFDLVKIDRSIVGEINRDASDPLRFVYQLTRLGHSLGMSVVAEGIEDPDLLPALRILGVDAAQGYAISRPLPADDFFAWLRSRSGVPANELRTNRFVQLAQFLLWEEKLSLVINDPHGRERLIDSESADVERCPPEGESGDRALVDALLGIECDASERFFVTARQRSLIHAALEHGMRSKQYRSLRERATSEIG</sequence>
<dbReference type="PROSITE" id="PS50883">
    <property type="entry name" value="EAL"/>
    <property type="match status" value="1"/>
</dbReference>
<accession>A0A2N7VBX3</accession>
<organism evidence="3 4">
    <name type="scientific">Trinickia dabaoshanensis</name>
    <dbReference type="NCBI Taxonomy" id="564714"/>
    <lineage>
        <taxon>Bacteria</taxon>
        <taxon>Pseudomonadati</taxon>
        <taxon>Pseudomonadota</taxon>
        <taxon>Betaproteobacteria</taxon>
        <taxon>Burkholderiales</taxon>
        <taxon>Burkholderiaceae</taxon>
        <taxon>Trinickia</taxon>
    </lineage>
</organism>
<name>A0A2N7VBX3_9BURK</name>
<dbReference type="PANTHER" id="PTHR33121:SF79">
    <property type="entry name" value="CYCLIC DI-GMP PHOSPHODIESTERASE PDED-RELATED"/>
    <property type="match status" value="1"/>
</dbReference>
<dbReference type="Pfam" id="PF00563">
    <property type="entry name" value="EAL"/>
    <property type="match status" value="1"/>
</dbReference>
<evidence type="ECO:0000313" key="4">
    <source>
        <dbReference type="Proteomes" id="UP000235616"/>
    </source>
</evidence>